<dbReference type="AlphaFoldDB" id="I4CB42"/>
<dbReference type="Pfam" id="PF22458">
    <property type="entry name" value="RsmF-B_ferredox"/>
    <property type="match status" value="1"/>
</dbReference>
<dbReference type="InterPro" id="IPR029063">
    <property type="entry name" value="SAM-dependent_MTases_sf"/>
</dbReference>
<dbReference type="PANTHER" id="PTHR22807">
    <property type="entry name" value="NOP2 YEAST -RELATED NOL1/NOP2/FMU SUN DOMAIN-CONTAINING"/>
    <property type="match status" value="1"/>
</dbReference>
<keyword evidence="9 13" id="KW-0694">RNA-binding</keyword>
<dbReference type="eggNOG" id="COG0781">
    <property type="taxonomic scope" value="Bacteria"/>
</dbReference>
<feature type="active site" description="Nucleophile" evidence="13">
    <location>
        <position position="383"/>
    </location>
</feature>
<dbReference type="InterPro" id="IPR023267">
    <property type="entry name" value="RCMT"/>
</dbReference>
<dbReference type="InterPro" id="IPR054728">
    <property type="entry name" value="RsmB-like_ferredoxin"/>
</dbReference>
<dbReference type="STRING" id="706587.Desti_4146"/>
<feature type="binding site" evidence="13">
    <location>
        <position position="284"/>
    </location>
    <ligand>
        <name>S-adenosyl-L-methionine</name>
        <dbReference type="ChEBI" id="CHEBI:59789"/>
    </ligand>
</feature>
<sequence length="448" mass="50016">MASLFTPSRKVALQVLQEVREGRFAEDALSDALDRQSLSAKDRNLATELVYGVVRWRDRLDSIIRRCVIRPGTRMDPDVREILRTALYQIFFLQRIPEHAAVDQAVMYASQRSKKHAGFVNAVLRRALRDRETADPPPEKDPRRLAVYYSHPEWLVRRWLHRFGYRKTKHILQHNNSKASLELRLNTLKATPDTVSQITEESELQAIPGFPNALRVMRSSGKVETIKGFLEGSLVVQALASQMIAPLLKPQPDMRILDACAAPGGKTSHLAALVQDNARIVALDISQQRLNETAANLQRLGVHSVEFVVGDAADPQMVKELGTFDRILVDAPCSNLGVLRHNPEAKYRVTPEALMQFARIQSRILSNMAGLLNPGGMLVYSVCSPTEEETVGVVDAFLTASPGFSLLPFIREEVPMPVLVDARGFFATFPPPPEMPLDGFFAARVARK</sequence>
<evidence type="ECO:0000256" key="6">
    <source>
        <dbReference type="ARBA" id="ARBA00022603"/>
    </source>
</evidence>
<evidence type="ECO:0000256" key="7">
    <source>
        <dbReference type="ARBA" id="ARBA00022679"/>
    </source>
</evidence>
<dbReference type="GO" id="GO:0003723">
    <property type="term" value="F:RNA binding"/>
    <property type="evidence" value="ECO:0007669"/>
    <property type="project" value="UniProtKB-UniRule"/>
</dbReference>
<feature type="binding site" evidence="13">
    <location>
        <position position="311"/>
    </location>
    <ligand>
        <name>S-adenosyl-L-methionine</name>
        <dbReference type="ChEBI" id="CHEBI:59789"/>
    </ligand>
</feature>
<comment type="function">
    <text evidence="1">Specifically methylates the cytosine at position 967 (m5C967) of 16S rRNA.</text>
</comment>
<evidence type="ECO:0000256" key="8">
    <source>
        <dbReference type="ARBA" id="ARBA00022691"/>
    </source>
</evidence>
<name>I4CB42_DESTA</name>
<dbReference type="GO" id="GO:0008649">
    <property type="term" value="F:rRNA methyltransferase activity"/>
    <property type="evidence" value="ECO:0007669"/>
    <property type="project" value="InterPro"/>
</dbReference>
<evidence type="ECO:0000256" key="2">
    <source>
        <dbReference type="ARBA" id="ARBA00004496"/>
    </source>
</evidence>
<dbReference type="RefSeq" id="WP_014811906.1">
    <property type="nucleotide sequence ID" value="NC_018025.1"/>
</dbReference>
<gene>
    <name evidence="15" type="ordered locus">Desti_4146</name>
</gene>
<dbReference type="NCBIfam" id="NF011494">
    <property type="entry name" value="PRK14902.1"/>
    <property type="match status" value="1"/>
</dbReference>
<dbReference type="InterPro" id="IPR004573">
    <property type="entry name" value="rRNA_ssu_MeTfrase_B"/>
</dbReference>
<keyword evidence="5" id="KW-0698">rRNA processing</keyword>
<dbReference type="Gene3D" id="3.30.70.1170">
    <property type="entry name" value="Sun protein, domain 3"/>
    <property type="match status" value="1"/>
</dbReference>
<evidence type="ECO:0000256" key="4">
    <source>
        <dbReference type="ARBA" id="ARBA00022490"/>
    </source>
</evidence>
<comment type="similarity">
    <text evidence="13">Belongs to the class I-like SAM-binding methyltransferase superfamily. RsmB/NOP family.</text>
</comment>
<dbReference type="InterPro" id="IPR001678">
    <property type="entry name" value="MeTrfase_RsmB-F_NOP2_dom"/>
</dbReference>
<evidence type="ECO:0000256" key="11">
    <source>
        <dbReference type="ARBA" id="ARBA00031088"/>
    </source>
</evidence>
<dbReference type="PATRIC" id="fig|706587.4.peg.4698"/>
<feature type="binding site" evidence="13">
    <location>
        <position position="330"/>
    </location>
    <ligand>
        <name>S-adenosyl-L-methionine</name>
        <dbReference type="ChEBI" id="CHEBI:59789"/>
    </ligand>
</feature>
<evidence type="ECO:0000256" key="12">
    <source>
        <dbReference type="ARBA" id="ARBA00047283"/>
    </source>
</evidence>
<dbReference type="Pfam" id="PF01029">
    <property type="entry name" value="NusB"/>
    <property type="match status" value="1"/>
</dbReference>
<dbReference type="CDD" id="cd02440">
    <property type="entry name" value="AdoMet_MTases"/>
    <property type="match status" value="1"/>
</dbReference>
<evidence type="ECO:0000256" key="5">
    <source>
        <dbReference type="ARBA" id="ARBA00022552"/>
    </source>
</evidence>
<dbReference type="Pfam" id="PF01189">
    <property type="entry name" value="Methyltr_RsmB-F"/>
    <property type="match status" value="1"/>
</dbReference>
<proteinExistence type="inferred from homology"/>
<dbReference type="GO" id="GO:0005737">
    <property type="term" value="C:cytoplasm"/>
    <property type="evidence" value="ECO:0007669"/>
    <property type="project" value="UniProtKB-SubCell"/>
</dbReference>
<dbReference type="GO" id="GO:0006355">
    <property type="term" value="P:regulation of DNA-templated transcription"/>
    <property type="evidence" value="ECO:0007669"/>
    <property type="project" value="InterPro"/>
</dbReference>
<dbReference type="InterPro" id="IPR035926">
    <property type="entry name" value="NusB-like_sf"/>
</dbReference>
<organism evidence="15 16">
    <name type="scientific">Desulfomonile tiedjei (strain ATCC 49306 / DSM 6799 / DCB-1)</name>
    <dbReference type="NCBI Taxonomy" id="706587"/>
    <lineage>
        <taxon>Bacteria</taxon>
        <taxon>Pseudomonadati</taxon>
        <taxon>Thermodesulfobacteriota</taxon>
        <taxon>Desulfomonilia</taxon>
        <taxon>Desulfomonilales</taxon>
        <taxon>Desulfomonilaceae</taxon>
        <taxon>Desulfomonile</taxon>
    </lineage>
</organism>
<evidence type="ECO:0000256" key="1">
    <source>
        <dbReference type="ARBA" id="ARBA00002724"/>
    </source>
</evidence>
<dbReference type="KEGG" id="dti:Desti_4146"/>
<dbReference type="PROSITE" id="PS51686">
    <property type="entry name" value="SAM_MT_RSMB_NOP"/>
    <property type="match status" value="1"/>
</dbReference>
<dbReference type="eggNOG" id="COG0144">
    <property type="taxonomic scope" value="Bacteria"/>
</dbReference>
<keyword evidence="7 13" id="KW-0808">Transferase</keyword>
<evidence type="ECO:0000256" key="10">
    <source>
        <dbReference type="ARBA" id="ARBA00030399"/>
    </source>
</evidence>
<dbReference type="SUPFAM" id="SSF53335">
    <property type="entry name" value="S-adenosyl-L-methionine-dependent methyltransferases"/>
    <property type="match status" value="1"/>
</dbReference>
<evidence type="ECO:0000313" key="16">
    <source>
        <dbReference type="Proteomes" id="UP000006055"/>
    </source>
</evidence>
<accession>I4CB42</accession>
<evidence type="ECO:0000259" key="14">
    <source>
        <dbReference type="PROSITE" id="PS51686"/>
    </source>
</evidence>
<evidence type="ECO:0000256" key="3">
    <source>
        <dbReference type="ARBA" id="ARBA00012140"/>
    </source>
</evidence>
<dbReference type="InterPro" id="IPR049560">
    <property type="entry name" value="MeTrfase_RsmB-F_NOP2_cat"/>
</dbReference>
<comment type="subcellular location">
    <subcellularLocation>
        <location evidence="2">Cytoplasm</location>
    </subcellularLocation>
</comment>
<protein>
    <recommendedName>
        <fullName evidence="3">16S rRNA (cytosine(967)-C(5))-methyltransferase</fullName>
        <ecNumber evidence="3">2.1.1.176</ecNumber>
    </recommendedName>
    <alternativeName>
        <fullName evidence="10">16S rRNA m5C967 methyltransferase</fullName>
    </alternativeName>
    <alternativeName>
        <fullName evidence="11">rRNA (cytosine-C(5)-)-methyltransferase RsmB</fullName>
    </alternativeName>
</protein>
<dbReference type="InterPro" id="IPR006027">
    <property type="entry name" value="NusB_RsmB_TIM44"/>
</dbReference>
<dbReference type="Gene3D" id="1.10.940.10">
    <property type="entry name" value="NusB-like"/>
    <property type="match status" value="1"/>
</dbReference>
<evidence type="ECO:0000256" key="9">
    <source>
        <dbReference type="ARBA" id="ARBA00022884"/>
    </source>
</evidence>
<evidence type="ECO:0000313" key="15">
    <source>
        <dbReference type="EMBL" id="AFM26783.1"/>
    </source>
</evidence>
<dbReference type="NCBIfam" id="TIGR00563">
    <property type="entry name" value="rsmB"/>
    <property type="match status" value="1"/>
</dbReference>
<dbReference type="HOGENOM" id="CLU_005316_0_1_7"/>
<evidence type="ECO:0000256" key="13">
    <source>
        <dbReference type="PROSITE-ProRule" id="PRU01023"/>
    </source>
</evidence>
<comment type="catalytic activity">
    <reaction evidence="12">
        <text>cytidine(967) in 16S rRNA + S-adenosyl-L-methionine = 5-methylcytidine(967) in 16S rRNA + S-adenosyl-L-homocysteine + H(+)</text>
        <dbReference type="Rhea" id="RHEA:42748"/>
        <dbReference type="Rhea" id="RHEA-COMP:10219"/>
        <dbReference type="Rhea" id="RHEA-COMP:10220"/>
        <dbReference type="ChEBI" id="CHEBI:15378"/>
        <dbReference type="ChEBI" id="CHEBI:57856"/>
        <dbReference type="ChEBI" id="CHEBI:59789"/>
        <dbReference type="ChEBI" id="CHEBI:74483"/>
        <dbReference type="ChEBI" id="CHEBI:82748"/>
        <dbReference type="EC" id="2.1.1.176"/>
    </reaction>
</comment>
<keyword evidence="16" id="KW-1185">Reference proteome</keyword>
<keyword evidence="4" id="KW-0963">Cytoplasm</keyword>
<feature type="domain" description="SAM-dependent MTase RsmB/NOP-type" evidence="14">
    <location>
        <begin position="171"/>
        <end position="448"/>
    </location>
</feature>
<keyword evidence="8 13" id="KW-0949">S-adenosyl-L-methionine</keyword>
<dbReference type="SUPFAM" id="SSF48013">
    <property type="entry name" value="NusB-like"/>
    <property type="match status" value="1"/>
</dbReference>
<dbReference type="PANTHER" id="PTHR22807:SF61">
    <property type="entry name" value="NOL1_NOP2_SUN FAMILY PROTEIN _ ANTITERMINATION NUSB DOMAIN-CONTAINING PROTEIN"/>
    <property type="match status" value="1"/>
</dbReference>
<feature type="binding site" evidence="13">
    <location>
        <begin position="260"/>
        <end position="266"/>
    </location>
    <ligand>
        <name>S-adenosyl-L-methionine</name>
        <dbReference type="ChEBI" id="CHEBI:59789"/>
    </ligand>
</feature>
<dbReference type="EC" id="2.1.1.176" evidence="3"/>
<dbReference type="Gene3D" id="3.40.50.150">
    <property type="entry name" value="Vaccinia Virus protein VP39"/>
    <property type="match status" value="1"/>
</dbReference>
<dbReference type="OrthoDB" id="9810297at2"/>
<dbReference type="EMBL" id="CP003360">
    <property type="protein sequence ID" value="AFM26783.1"/>
    <property type="molecule type" value="Genomic_DNA"/>
</dbReference>
<reference evidence="16" key="1">
    <citation type="submission" date="2012-06" db="EMBL/GenBank/DDBJ databases">
        <title>Complete sequence of chromosome of Desulfomonile tiedjei DSM 6799.</title>
        <authorList>
            <person name="Lucas S."/>
            <person name="Copeland A."/>
            <person name="Lapidus A."/>
            <person name="Glavina del Rio T."/>
            <person name="Dalin E."/>
            <person name="Tice H."/>
            <person name="Bruce D."/>
            <person name="Goodwin L."/>
            <person name="Pitluck S."/>
            <person name="Peters L."/>
            <person name="Ovchinnikova G."/>
            <person name="Zeytun A."/>
            <person name="Lu M."/>
            <person name="Kyrpides N."/>
            <person name="Mavromatis K."/>
            <person name="Ivanova N."/>
            <person name="Brettin T."/>
            <person name="Detter J.C."/>
            <person name="Han C."/>
            <person name="Larimer F."/>
            <person name="Land M."/>
            <person name="Hauser L."/>
            <person name="Markowitz V."/>
            <person name="Cheng J.-F."/>
            <person name="Hugenholtz P."/>
            <person name="Woyke T."/>
            <person name="Wu D."/>
            <person name="Spring S."/>
            <person name="Schroeder M."/>
            <person name="Brambilla E."/>
            <person name="Klenk H.-P."/>
            <person name="Eisen J.A."/>
        </authorList>
    </citation>
    <scope>NUCLEOTIDE SEQUENCE [LARGE SCALE GENOMIC DNA]</scope>
    <source>
        <strain evidence="16">ATCC 49306 / DSM 6799 / DCB-1</strain>
    </source>
</reference>
<dbReference type="Proteomes" id="UP000006055">
    <property type="component" value="Chromosome"/>
</dbReference>
<dbReference type="PRINTS" id="PR02008">
    <property type="entry name" value="RCMTFAMILY"/>
</dbReference>
<keyword evidence="6 13" id="KW-0489">Methyltransferase</keyword>